<reference evidence="2" key="1">
    <citation type="journal article" date="2023" name="G3 (Bethesda)">
        <title>Whole genome assembly and annotation of the endangered Caribbean coral Acropora cervicornis.</title>
        <authorList>
            <person name="Selwyn J.D."/>
            <person name="Vollmer S.V."/>
        </authorList>
    </citation>
    <scope>NUCLEOTIDE SEQUENCE</scope>
    <source>
        <strain evidence="2">K2</strain>
    </source>
</reference>
<feature type="region of interest" description="Disordered" evidence="1">
    <location>
        <begin position="74"/>
        <end position="99"/>
    </location>
</feature>
<evidence type="ECO:0000313" key="2">
    <source>
        <dbReference type="EMBL" id="KAK2562756.1"/>
    </source>
</evidence>
<protein>
    <submittedName>
        <fullName evidence="2">Uncharacterized protein</fullName>
    </submittedName>
</protein>
<reference evidence="2" key="2">
    <citation type="journal article" date="2023" name="Science">
        <title>Genomic signatures of disease resistance in endangered staghorn corals.</title>
        <authorList>
            <person name="Vollmer S.V."/>
            <person name="Selwyn J.D."/>
            <person name="Despard B.A."/>
            <person name="Roesel C.L."/>
        </authorList>
    </citation>
    <scope>NUCLEOTIDE SEQUENCE</scope>
    <source>
        <strain evidence="2">K2</strain>
    </source>
</reference>
<keyword evidence="3" id="KW-1185">Reference proteome</keyword>
<evidence type="ECO:0000256" key="1">
    <source>
        <dbReference type="SAM" id="MobiDB-lite"/>
    </source>
</evidence>
<feature type="compositionally biased region" description="Basic and acidic residues" evidence="1">
    <location>
        <begin position="77"/>
        <end position="87"/>
    </location>
</feature>
<dbReference type="Proteomes" id="UP001249851">
    <property type="component" value="Unassembled WGS sequence"/>
</dbReference>
<gene>
    <name evidence="2" type="ORF">P5673_014474</name>
</gene>
<sequence>MQNYQIEWPFESGKSSLVGWVLGNAPLTYDELLTVLMQENPCSMQRVMERDGGTPKKVVESSNKCFICSSIPASKNKSSEGETRVARNENSNNPETINNGDVQVSAAKSLRFSTETSRVYSDPATCTSYTTRPLLAQSIPVPSSRQGFLFTGISPIQNKNDADSQGDVHGDLSGNVAKDFHLSKPGYSDSTIVKLQLSSESVSVDDSQDAVQVFVVVDNEVIMEIQYYIQVVFERCSQKRAPMEPLSAEVQLLGLHVWLAYSTARPNSTDEERGRRRTPGALKPVLLQADGACQLGRAAHLGEGQH</sequence>
<comment type="caution">
    <text evidence="2">The sequence shown here is derived from an EMBL/GenBank/DDBJ whole genome shotgun (WGS) entry which is preliminary data.</text>
</comment>
<accession>A0AAD9V663</accession>
<dbReference type="EMBL" id="JARQWQ010000028">
    <property type="protein sequence ID" value="KAK2562756.1"/>
    <property type="molecule type" value="Genomic_DNA"/>
</dbReference>
<feature type="compositionally biased region" description="Low complexity" evidence="1">
    <location>
        <begin position="88"/>
        <end position="99"/>
    </location>
</feature>
<proteinExistence type="predicted"/>
<name>A0AAD9V663_ACRCE</name>
<evidence type="ECO:0000313" key="3">
    <source>
        <dbReference type="Proteomes" id="UP001249851"/>
    </source>
</evidence>
<organism evidence="2 3">
    <name type="scientific">Acropora cervicornis</name>
    <name type="common">Staghorn coral</name>
    <dbReference type="NCBI Taxonomy" id="6130"/>
    <lineage>
        <taxon>Eukaryota</taxon>
        <taxon>Metazoa</taxon>
        <taxon>Cnidaria</taxon>
        <taxon>Anthozoa</taxon>
        <taxon>Hexacorallia</taxon>
        <taxon>Scleractinia</taxon>
        <taxon>Astrocoeniina</taxon>
        <taxon>Acroporidae</taxon>
        <taxon>Acropora</taxon>
    </lineage>
</organism>
<dbReference type="AlphaFoldDB" id="A0AAD9V663"/>